<evidence type="ECO:0000259" key="13">
    <source>
        <dbReference type="PROSITE" id="PS51192"/>
    </source>
</evidence>
<reference evidence="16" key="1">
    <citation type="submission" date="2021-01" db="EMBL/GenBank/DDBJ databases">
        <authorList>
            <person name="Corre E."/>
            <person name="Pelletier E."/>
            <person name="Niang G."/>
            <person name="Scheremetjew M."/>
            <person name="Finn R."/>
            <person name="Kale V."/>
            <person name="Holt S."/>
            <person name="Cochrane G."/>
            <person name="Meng A."/>
            <person name="Brown T."/>
            <person name="Cohen L."/>
        </authorList>
    </citation>
    <scope>NUCLEOTIDE SEQUENCE</scope>
    <source>
        <strain evidence="16">WS</strain>
    </source>
</reference>
<dbReference type="EC" id="3.6.4.13" evidence="2"/>
<evidence type="ECO:0000256" key="8">
    <source>
        <dbReference type="ARBA" id="ARBA00022917"/>
    </source>
</evidence>
<dbReference type="FunFam" id="3.40.50.300:FF:000111">
    <property type="entry name" value="DEAD-box ATP-dependent RNA helicase"/>
    <property type="match status" value="1"/>
</dbReference>
<keyword evidence="8" id="KW-0648">Protein biosynthesis</keyword>
<dbReference type="GO" id="GO:0005524">
    <property type="term" value="F:ATP binding"/>
    <property type="evidence" value="ECO:0007669"/>
    <property type="project" value="UniProtKB-KW"/>
</dbReference>
<gene>
    <name evidence="16" type="ORF">PCOS0759_LOCUS5111</name>
</gene>
<evidence type="ECO:0000256" key="4">
    <source>
        <dbReference type="ARBA" id="ARBA00022741"/>
    </source>
</evidence>
<evidence type="ECO:0000256" key="1">
    <source>
        <dbReference type="ARBA" id="ARBA00004123"/>
    </source>
</evidence>
<dbReference type="PROSITE" id="PS51195">
    <property type="entry name" value="Q_MOTIF"/>
    <property type="match status" value="1"/>
</dbReference>
<evidence type="ECO:0000256" key="11">
    <source>
        <dbReference type="PROSITE-ProRule" id="PRU00552"/>
    </source>
</evidence>
<dbReference type="GO" id="GO:0003724">
    <property type="term" value="F:RNA helicase activity"/>
    <property type="evidence" value="ECO:0007669"/>
    <property type="project" value="UniProtKB-EC"/>
</dbReference>
<dbReference type="InterPro" id="IPR027417">
    <property type="entry name" value="P-loop_NTPase"/>
</dbReference>
<dbReference type="GO" id="GO:0005634">
    <property type="term" value="C:nucleus"/>
    <property type="evidence" value="ECO:0007669"/>
    <property type="project" value="UniProtKB-SubCell"/>
</dbReference>
<keyword evidence="6" id="KW-0347">Helicase</keyword>
<dbReference type="InterPro" id="IPR014014">
    <property type="entry name" value="RNA_helicase_DEAD_Q_motif"/>
</dbReference>
<protein>
    <recommendedName>
        <fullName evidence="2">RNA helicase</fullName>
        <ecNumber evidence="2">3.6.4.13</ecNumber>
    </recommendedName>
</protein>
<dbReference type="SUPFAM" id="SSF52540">
    <property type="entry name" value="P-loop containing nucleoside triphosphate hydrolases"/>
    <property type="match status" value="1"/>
</dbReference>
<dbReference type="SMART" id="SM00487">
    <property type="entry name" value="DEXDc"/>
    <property type="match status" value="1"/>
</dbReference>
<sequence length="442" mass="50107">MPKKSKYDEEEEDLVDFEPEVEQEDNEEDAAKESKGGYVSFHSSGFRDFLLKPQLLRAVVDCGFEHPSEVQHKCIPQAIAGSDLVCQAQSGMGKTAVFVLAVLQQLEEDSKDTKCIVLCHTRELAYQISAEFVRFSKYLPKIHNIALYGGVSESVQINQVRAQTPNIIVGTPGRVQALIEKKVIDVSKVRHFILDECDKLLANASMRVTVQQIFQSAPRDKQVMMFSATLDDDVRAIAKKFMHNALDIKVDKEKLSLHGLKQYYIELPEKEKTKKLVSLLNALQYNQVVIFVRTVPRAKQLNELLSKDMEFPSICIHSGMSQEERIKNYTEFKNFNKRILVATDIAGRGIDIQKVNIVINYDMTDDVDSYLHRVGRAGRFGTKGLTVSFISTDMDQSVFEVSKNGYKREKTDKQVLQDVQDHFVVKVEPLPDKLNASDYMSA</sequence>
<dbReference type="GO" id="GO:0003676">
    <property type="term" value="F:nucleic acid binding"/>
    <property type="evidence" value="ECO:0007669"/>
    <property type="project" value="InterPro"/>
</dbReference>
<evidence type="ECO:0000256" key="9">
    <source>
        <dbReference type="ARBA" id="ARBA00023242"/>
    </source>
</evidence>
<keyword evidence="4" id="KW-0547">Nucleotide-binding</keyword>
<feature type="domain" description="DEAD-box RNA helicase Q" evidence="15">
    <location>
        <begin position="44"/>
        <end position="72"/>
    </location>
</feature>
<name>A0A7S1KQW7_9EUKA</name>
<dbReference type="GO" id="GO:0016787">
    <property type="term" value="F:hydrolase activity"/>
    <property type="evidence" value="ECO:0007669"/>
    <property type="project" value="UniProtKB-KW"/>
</dbReference>
<feature type="compositionally biased region" description="Acidic residues" evidence="12">
    <location>
        <begin position="8"/>
        <end position="28"/>
    </location>
</feature>
<keyword evidence="9" id="KW-0539">Nucleus</keyword>
<dbReference type="InterPro" id="IPR011545">
    <property type="entry name" value="DEAD/DEAH_box_helicase_dom"/>
</dbReference>
<dbReference type="PANTHER" id="PTHR47958">
    <property type="entry name" value="ATP-DEPENDENT RNA HELICASE DBP3"/>
    <property type="match status" value="1"/>
</dbReference>
<dbReference type="Gene3D" id="3.40.50.300">
    <property type="entry name" value="P-loop containing nucleotide triphosphate hydrolases"/>
    <property type="match status" value="2"/>
</dbReference>
<dbReference type="InterPro" id="IPR001650">
    <property type="entry name" value="Helicase_C-like"/>
</dbReference>
<keyword evidence="7" id="KW-0067">ATP-binding</keyword>
<accession>A0A7S1KQW7</accession>
<dbReference type="InterPro" id="IPR014001">
    <property type="entry name" value="Helicase_ATP-bd"/>
</dbReference>
<feature type="domain" description="Helicase C-terminal" evidence="14">
    <location>
        <begin position="259"/>
        <end position="438"/>
    </location>
</feature>
<comment type="similarity">
    <text evidence="10">Belongs to the DEAD box helicase family. DECD subfamily.</text>
</comment>
<evidence type="ECO:0000256" key="10">
    <source>
        <dbReference type="ARBA" id="ARBA00038213"/>
    </source>
</evidence>
<feature type="domain" description="Helicase ATP-binding" evidence="13">
    <location>
        <begin position="75"/>
        <end position="248"/>
    </location>
</feature>
<evidence type="ECO:0000256" key="5">
    <source>
        <dbReference type="ARBA" id="ARBA00022801"/>
    </source>
</evidence>
<evidence type="ECO:0000256" key="12">
    <source>
        <dbReference type="SAM" id="MobiDB-lite"/>
    </source>
</evidence>
<organism evidence="16">
    <name type="scientific">Percolomonas cosmopolitus</name>
    <dbReference type="NCBI Taxonomy" id="63605"/>
    <lineage>
        <taxon>Eukaryota</taxon>
        <taxon>Discoba</taxon>
        <taxon>Heterolobosea</taxon>
        <taxon>Tetramitia</taxon>
        <taxon>Eutetramitia</taxon>
        <taxon>Percolomonadidae</taxon>
        <taxon>Percolomonas</taxon>
    </lineage>
</organism>
<dbReference type="AlphaFoldDB" id="A0A7S1KQW7"/>
<evidence type="ECO:0000256" key="6">
    <source>
        <dbReference type="ARBA" id="ARBA00022806"/>
    </source>
</evidence>
<dbReference type="PROSITE" id="PS51194">
    <property type="entry name" value="HELICASE_CTER"/>
    <property type="match status" value="1"/>
</dbReference>
<dbReference type="Pfam" id="PF00271">
    <property type="entry name" value="Helicase_C"/>
    <property type="match status" value="1"/>
</dbReference>
<dbReference type="EMBL" id="HBGD01006147">
    <property type="protein sequence ID" value="CAD9081871.1"/>
    <property type="molecule type" value="Transcribed_RNA"/>
</dbReference>
<dbReference type="GO" id="GO:0003743">
    <property type="term" value="F:translation initiation factor activity"/>
    <property type="evidence" value="ECO:0007669"/>
    <property type="project" value="UniProtKB-KW"/>
</dbReference>
<dbReference type="SMART" id="SM00490">
    <property type="entry name" value="HELICc"/>
    <property type="match status" value="1"/>
</dbReference>
<proteinExistence type="inferred from homology"/>
<evidence type="ECO:0000256" key="3">
    <source>
        <dbReference type="ARBA" id="ARBA00022540"/>
    </source>
</evidence>
<evidence type="ECO:0000259" key="15">
    <source>
        <dbReference type="PROSITE" id="PS51195"/>
    </source>
</evidence>
<evidence type="ECO:0000259" key="14">
    <source>
        <dbReference type="PROSITE" id="PS51194"/>
    </source>
</evidence>
<evidence type="ECO:0000256" key="2">
    <source>
        <dbReference type="ARBA" id="ARBA00012552"/>
    </source>
</evidence>
<keyword evidence="5" id="KW-0378">Hydrolase</keyword>
<dbReference type="PROSITE" id="PS51192">
    <property type="entry name" value="HELICASE_ATP_BIND_1"/>
    <property type="match status" value="1"/>
</dbReference>
<evidence type="ECO:0000313" key="16">
    <source>
        <dbReference type="EMBL" id="CAD9081871.1"/>
    </source>
</evidence>
<evidence type="ECO:0000256" key="7">
    <source>
        <dbReference type="ARBA" id="ARBA00022840"/>
    </source>
</evidence>
<keyword evidence="3" id="KW-0396">Initiation factor</keyword>
<dbReference type="Pfam" id="PF00270">
    <property type="entry name" value="DEAD"/>
    <property type="match status" value="1"/>
</dbReference>
<comment type="subcellular location">
    <subcellularLocation>
        <location evidence="1">Nucleus</location>
    </subcellularLocation>
</comment>
<feature type="short sequence motif" description="Q motif" evidence="11">
    <location>
        <begin position="44"/>
        <end position="72"/>
    </location>
</feature>
<feature type="region of interest" description="Disordered" evidence="12">
    <location>
        <begin position="1"/>
        <end position="34"/>
    </location>
</feature>
<dbReference type="CDD" id="cd18787">
    <property type="entry name" value="SF2_C_DEAD"/>
    <property type="match status" value="1"/>
</dbReference>